<evidence type="ECO:0000313" key="1">
    <source>
        <dbReference type="EMBL" id="KAK4009757.1"/>
    </source>
</evidence>
<keyword evidence="2" id="KW-1185">Reference proteome</keyword>
<evidence type="ECO:0000313" key="2">
    <source>
        <dbReference type="Proteomes" id="UP001234178"/>
    </source>
</evidence>
<sequence>MVGRWKELNECSLGEANVPNLARQQSNRSSRQLVACIRSVTFVHSPREACGYPGTLRLFSVVLST</sequence>
<accession>A0ABQ9ZA28</accession>
<protein>
    <submittedName>
        <fullName evidence="1">Uncharacterized protein</fullName>
    </submittedName>
</protein>
<reference evidence="1 2" key="1">
    <citation type="journal article" date="2023" name="Nucleic Acids Res.">
        <title>The hologenome of Daphnia magna reveals possible DNA methylation and microbiome-mediated evolution of the host genome.</title>
        <authorList>
            <person name="Chaturvedi A."/>
            <person name="Li X."/>
            <person name="Dhandapani V."/>
            <person name="Marshall H."/>
            <person name="Kissane S."/>
            <person name="Cuenca-Cambronero M."/>
            <person name="Asole G."/>
            <person name="Calvet F."/>
            <person name="Ruiz-Romero M."/>
            <person name="Marangio P."/>
            <person name="Guigo R."/>
            <person name="Rago D."/>
            <person name="Mirbahai L."/>
            <person name="Eastwood N."/>
            <person name="Colbourne J.K."/>
            <person name="Zhou J."/>
            <person name="Mallon E."/>
            <person name="Orsini L."/>
        </authorList>
    </citation>
    <scope>NUCLEOTIDE SEQUENCE [LARGE SCALE GENOMIC DNA]</scope>
    <source>
        <strain evidence="1">LRV0_1</strain>
    </source>
</reference>
<organism evidence="1 2">
    <name type="scientific">Daphnia magna</name>
    <dbReference type="NCBI Taxonomy" id="35525"/>
    <lineage>
        <taxon>Eukaryota</taxon>
        <taxon>Metazoa</taxon>
        <taxon>Ecdysozoa</taxon>
        <taxon>Arthropoda</taxon>
        <taxon>Crustacea</taxon>
        <taxon>Branchiopoda</taxon>
        <taxon>Diplostraca</taxon>
        <taxon>Cladocera</taxon>
        <taxon>Anomopoda</taxon>
        <taxon>Daphniidae</taxon>
        <taxon>Daphnia</taxon>
    </lineage>
</organism>
<dbReference type="EMBL" id="JAOYFB010000003">
    <property type="protein sequence ID" value="KAK4009757.1"/>
    <property type="molecule type" value="Genomic_DNA"/>
</dbReference>
<comment type="caution">
    <text evidence="1">The sequence shown here is derived from an EMBL/GenBank/DDBJ whole genome shotgun (WGS) entry which is preliminary data.</text>
</comment>
<proteinExistence type="predicted"/>
<name>A0ABQ9ZA28_9CRUS</name>
<gene>
    <name evidence="1" type="ORF">OUZ56_018903</name>
</gene>
<dbReference type="Proteomes" id="UP001234178">
    <property type="component" value="Unassembled WGS sequence"/>
</dbReference>